<dbReference type="AlphaFoldDB" id="A0A6A6AX27"/>
<accession>A0A6A6AX27</accession>
<evidence type="ECO:0000313" key="2">
    <source>
        <dbReference type="EMBL" id="KAF2136542.1"/>
    </source>
</evidence>
<dbReference type="Proteomes" id="UP000799438">
    <property type="component" value="Unassembled WGS sequence"/>
</dbReference>
<protein>
    <submittedName>
        <fullName evidence="2">Uncharacterized protein</fullName>
    </submittedName>
</protein>
<organism evidence="2 3">
    <name type="scientific">Aplosporella prunicola CBS 121167</name>
    <dbReference type="NCBI Taxonomy" id="1176127"/>
    <lineage>
        <taxon>Eukaryota</taxon>
        <taxon>Fungi</taxon>
        <taxon>Dikarya</taxon>
        <taxon>Ascomycota</taxon>
        <taxon>Pezizomycotina</taxon>
        <taxon>Dothideomycetes</taxon>
        <taxon>Dothideomycetes incertae sedis</taxon>
        <taxon>Botryosphaeriales</taxon>
        <taxon>Aplosporellaceae</taxon>
        <taxon>Aplosporella</taxon>
    </lineage>
</organism>
<feature type="compositionally biased region" description="Basic residues" evidence="1">
    <location>
        <begin position="209"/>
        <end position="222"/>
    </location>
</feature>
<gene>
    <name evidence="2" type="ORF">K452DRAFT_129074</name>
</gene>
<evidence type="ECO:0000256" key="1">
    <source>
        <dbReference type="SAM" id="MobiDB-lite"/>
    </source>
</evidence>
<reference evidence="2" key="1">
    <citation type="journal article" date="2020" name="Stud. Mycol.">
        <title>101 Dothideomycetes genomes: a test case for predicting lifestyles and emergence of pathogens.</title>
        <authorList>
            <person name="Haridas S."/>
            <person name="Albert R."/>
            <person name="Binder M."/>
            <person name="Bloem J."/>
            <person name="Labutti K."/>
            <person name="Salamov A."/>
            <person name="Andreopoulos B."/>
            <person name="Baker S."/>
            <person name="Barry K."/>
            <person name="Bills G."/>
            <person name="Bluhm B."/>
            <person name="Cannon C."/>
            <person name="Castanera R."/>
            <person name="Culley D."/>
            <person name="Daum C."/>
            <person name="Ezra D."/>
            <person name="Gonzalez J."/>
            <person name="Henrissat B."/>
            <person name="Kuo A."/>
            <person name="Liang C."/>
            <person name="Lipzen A."/>
            <person name="Lutzoni F."/>
            <person name="Magnuson J."/>
            <person name="Mondo S."/>
            <person name="Nolan M."/>
            <person name="Ohm R."/>
            <person name="Pangilinan J."/>
            <person name="Park H.-J."/>
            <person name="Ramirez L."/>
            <person name="Alfaro M."/>
            <person name="Sun H."/>
            <person name="Tritt A."/>
            <person name="Yoshinaga Y."/>
            <person name="Zwiers L.-H."/>
            <person name="Turgeon B."/>
            <person name="Goodwin S."/>
            <person name="Spatafora J."/>
            <person name="Crous P."/>
            <person name="Grigoriev I."/>
        </authorList>
    </citation>
    <scope>NUCLEOTIDE SEQUENCE</scope>
    <source>
        <strain evidence="2">CBS 121167</strain>
    </source>
</reference>
<feature type="compositionally biased region" description="Basic residues" evidence="1">
    <location>
        <begin position="166"/>
        <end position="176"/>
    </location>
</feature>
<feature type="region of interest" description="Disordered" evidence="1">
    <location>
        <begin position="131"/>
        <end position="246"/>
    </location>
</feature>
<name>A0A6A6AX27_9PEZI</name>
<dbReference type="OrthoDB" id="6118340at2759"/>
<feature type="compositionally biased region" description="Polar residues" evidence="1">
    <location>
        <begin position="137"/>
        <end position="146"/>
    </location>
</feature>
<proteinExistence type="predicted"/>
<feature type="compositionally biased region" description="Low complexity" evidence="1">
    <location>
        <begin position="184"/>
        <end position="199"/>
    </location>
</feature>
<dbReference type="GeneID" id="54292763"/>
<sequence>MVYQFNQGHPPPQPFSVDDIVAVTVPPEDRQGSMQAVIGVIHEAVGTGYRVKTPLGIISRCFPPHSLTLLDISQRPDQLDTPEANSSVTLRSVARKTGLSIGVISARCGCRGACANNKCAYHRAGTECTGSCHRGTPCSNQPQQGKSSTATTAAAGGATRGATRGGRGRRSRRGGRGGRGGGPSTAEAPATAEGPATAEVSTTIEGRGGRRGRGRRVRRGSRVARDGGITRSGRVSRLTALARGDD</sequence>
<dbReference type="EMBL" id="ML995518">
    <property type="protein sequence ID" value="KAF2136542.1"/>
    <property type="molecule type" value="Genomic_DNA"/>
</dbReference>
<feature type="compositionally biased region" description="Low complexity" evidence="1">
    <location>
        <begin position="147"/>
        <end position="162"/>
    </location>
</feature>
<keyword evidence="3" id="KW-1185">Reference proteome</keyword>
<evidence type="ECO:0000313" key="3">
    <source>
        <dbReference type="Proteomes" id="UP000799438"/>
    </source>
</evidence>
<dbReference type="RefSeq" id="XP_033392260.1">
    <property type="nucleotide sequence ID" value="XM_033535269.1"/>
</dbReference>